<dbReference type="Proteomes" id="UP000310016">
    <property type="component" value="Unassembled WGS sequence"/>
</dbReference>
<proteinExistence type="predicted"/>
<evidence type="ECO:0000313" key="2">
    <source>
        <dbReference type="Proteomes" id="UP000310016"/>
    </source>
</evidence>
<keyword evidence="2" id="KW-1185">Reference proteome</keyword>
<organism evidence="1 2">
    <name type="scientific">Chitiniphilus eburneus</name>
    <dbReference type="NCBI Taxonomy" id="2571148"/>
    <lineage>
        <taxon>Bacteria</taxon>
        <taxon>Pseudomonadati</taxon>
        <taxon>Pseudomonadota</taxon>
        <taxon>Betaproteobacteria</taxon>
        <taxon>Neisseriales</taxon>
        <taxon>Chitinibacteraceae</taxon>
        <taxon>Chitiniphilus</taxon>
    </lineage>
</organism>
<sequence length="116" mass="12931">MKENEIDKWNKLLRSFSAESSEIERQISSATIVNIEYSPSGVFLAFSIEDAPPDTQLEQVDNHAIHGVKVISPQLKGDASAILHFSFGKIDYLEVVSNDGEDFSKVISLDFSIEKQ</sequence>
<dbReference type="AlphaFoldDB" id="A0A4U0Q4W3"/>
<protein>
    <submittedName>
        <fullName evidence="1">Uncharacterized protein</fullName>
    </submittedName>
</protein>
<name>A0A4U0Q4W3_9NEIS</name>
<dbReference type="RefSeq" id="WP_136772243.1">
    <property type="nucleotide sequence ID" value="NZ_CP156074.1"/>
</dbReference>
<gene>
    <name evidence="1" type="ORF">FAZ21_05300</name>
</gene>
<reference evidence="1 2" key="1">
    <citation type="submission" date="2019-04" db="EMBL/GenBank/DDBJ databases">
        <title>Chitiniphilus eburnea sp. nov., a novel chitinolytic bacterium isolated from aquaculture sludge.</title>
        <authorList>
            <person name="Sheng M."/>
        </authorList>
    </citation>
    <scope>NUCLEOTIDE SEQUENCE [LARGE SCALE GENOMIC DNA]</scope>
    <source>
        <strain evidence="1 2">HX-2-15</strain>
    </source>
</reference>
<accession>A0A4U0Q4W3</accession>
<dbReference type="OrthoDB" id="982425at2"/>
<dbReference type="EMBL" id="SUMF01000003">
    <property type="protein sequence ID" value="TJZ76193.1"/>
    <property type="molecule type" value="Genomic_DNA"/>
</dbReference>
<evidence type="ECO:0000313" key="1">
    <source>
        <dbReference type="EMBL" id="TJZ76193.1"/>
    </source>
</evidence>
<comment type="caution">
    <text evidence="1">The sequence shown here is derived from an EMBL/GenBank/DDBJ whole genome shotgun (WGS) entry which is preliminary data.</text>
</comment>